<name>A0A6H5HD39_9HEMI</name>
<sequence length="76" mass="8236">MIMNSTNSTIINNTNTNPTTTTTITTTTTTTSINTASICMLKPVSHVRPISSPSHRPSGQTDSLVIFTCKFIEKFS</sequence>
<proteinExistence type="predicted"/>
<accession>A0A6H5HD39</accession>
<protein>
    <submittedName>
        <fullName evidence="1">Uncharacterized protein</fullName>
    </submittedName>
</protein>
<evidence type="ECO:0000313" key="1">
    <source>
        <dbReference type="EMBL" id="CAB0013797.1"/>
    </source>
</evidence>
<dbReference type="Proteomes" id="UP000479000">
    <property type="component" value="Unassembled WGS sequence"/>
</dbReference>
<organism evidence="1 2">
    <name type="scientific">Nesidiocoris tenuis</name>
    <dbReference type="NCBI Taxonomy" id="355587"/>
    <lineage>
        <taxon>Eukaryota</taxon>
        <taxon>Metazoa</taxon>
        <taxon>Ecdysozoa</taxon>
        <taxon>Arthropoda</taxon>
        <taxon>Hexapoda</taxon>
        <taxon>Insecta</taxon>
        <taxon>Pterygota</taxon>
        <taxon>Neoptera</taxon>
        <taxon>Paraneoptera</taxon>
        <taxon>Hemiptera</taxon>
        <taxon>Heteroptera</taxon>
        <taxon>Panheteroptera</taxon>
        <taxon>Cimicomorpha</taxon>
        <taxon>Miridae</taxon>
        <taxon>Dicyphina</taxon>
        <taxon>Nesidiocoris</taxon>
    </lineage>
</organism>
<dbReference type="AlphaFoldDB" id="A0A6H5HD39"/>
<keyword evidence="2" id="KW-1185">Reference proteome</keyword>
<reference evidence="1 2" key="1">
    <citation type="submission" date="2020-02" db="EMBL/GenBank/DDBJ databases">
        <authorList>
            <person name="Ferguson B K."/>
        </authorList>
    </citation>
    <scope>NUCLEOTIDE SEQUENCE [LARGE SCALE GENOMIC DNA]</scope>
</reference>
<evidence type="ECO:0000313" key="2">
    <source>
        <dbReference type="Proteomes" id="UP000479000"/>
    </source>
</evidence>
<gene>
    <name evidence="1" type="ORF">NTEN_LOCUS18352</name>
</gene>
<dbReference type="EMBL" id="CADCXU010027019">
    <property type="protein sequence ID" value="CAB0013797.1"/>
    <property type="molecule type" value="Genomic_DNA"/>
</dbReference>